<dbReference type="GeneID" id="30152919"/>
<dbReference type="RefSeq" id="XP_018997473.1">
    <property type="nucleotide sequence ID" value="XM_019135046.1"/>
</dbReference>
<dbReference type="OrthoDB" id="2568595at2759"/>
<name>A0A1E3I474_9TREE</name>
<proteinExistence type="predicted"/>
<protein>
    <submittedName>
        <fullName evidence="1">Uncharacterized protein</fullName>
    </submittedName>
</protein>
<evidence type="ECO:0000313" key="1">
    <source>
        <dbReference type="EMBL" id="ODN83473.1"/>
    </source>
</evidence>
<reference evidence="1 2" key="1">
    <citation type="submission" date="2016-06" db="EMBL/GenBank/DDBJ databases">
        <title>Evolution of pathogenesis and genome organization in the Tremellales.</title>
        <authorList>
            <person name="Cuomo C."/>
            <person name="Litvintseva A."/>
            <person name="Heitman J."/>
            <person name="Chen Y."/>
            <person name="Sun S."/>
            <person name="Springer D."/>
            <person name="Dromer F."/>
            <person name="Young S."/>
            <person name="Zeng Q."/>
            <person name="Chapman S."/>
            <person name="Gujja S."/>
            <person name="Saif S."/>
            <person name="Birren B."/>
        </authorList>
    </citation>
    <scope>NUCLEOTIDE SEQUENCE [LARGE SCALE GENOMIC DNA]</scope>
    <source>
        <strain evidence="1 2">CBS 6039</strain>
    </source>
</reference>
<accession>A0A1E3I474</accession>
<comment type="caution">
    <text evidence="1">The sequence shown here is derived from an EMBL/GenBank/DDBJ whole genome shotgun (WGS) entry which is preliminary data.</text>
</comment>
<sequence length="264" mass="29416">MTLPPKTEDVLAACHRLPSDIQLLIYHQLALSPSFSFILTCRENYERHVCRLYTCVALNAQTAPSFYHAIGGDDDEDDAPVDWQEPPELWPMAARKAAFQLNRNVPPPIPSPSFPLLSLPPTARKLLLINLTLDITLVDREALEYTERVAMLYYKQSAYLTLGGDAGNGGYSQEVLFLRCQGIHFGAGVIDQLANGPGGWEEKIWNLAYAFRGPTLVTVAVPDKFEMQKRKKALGLMEGSLKYLGCKLSGYYGTAVKSRCCLDW</sequence>
<organism evidence="1 2">
    <name type="scientific">Cryptococcus amylolentus CBS 6039</name>
    <dbReference type="NCBI Taxonomy" id="1295533"/>
    <lineage>
        <taxon>Eukaryota</taxon>
        <taxon>Fungi</taxon>
        <taxon>Dikarya</taxon>
        <taxon>Basidiomycota</taxon>
        <taxon>Agaricomycotina</taxon>
        <taxon>Tremellomycetes</taxon>
        <taxon>Tremellales</taxon>
        <taxon>Cryptococcaceae</taxon>
        <taxon>Cryptococcus</taxon>
    </lineage>
</organism>
<gene>
    <name evidence="1" type="ORF">L202_01610</name>
</gene>
<keyword evidence="2" id="KW-1185">Reference proteome</keyword>
<dbReference type="EMBL" id="AWGJ01000002">
    <property type="protein sequence ID" value="ODN83473.1"/>
    <property type="molecule type" value="Genomic_DNA"/>
</dbReference>
<dbReference type="Proteomes" id="UP000094065">
    <property type="component" value="Unassembled WGS sequence"/>
</dbReference>
<dbReference type="AlphaFoldDB" id="A0A1E3I474"/>
<evidence type="ECO:0000313" key="2">
    <source>
        <dbReference type="Proteomes" id="UP000094065"/>
    </source>
</evidence>